<organism evidence="2 3">
    <name type="scientific">Portunus trituberculatus</name>
    <name type="common">Swimming crab</name>
    <name type="synonym">Neptunus trituberculatus</name>
    <dbReference type="NCBI Taxonomy" id="210409"/>
    <lineage>
        <taxon>Eukaryota</taxon>
        <taxon>Metazoa</taxon>
        <taxon>Ecdysozoa</taxon>
        <taxon>Arthropoda</taxon>
        <taxon>Crustacea</taxon>
        <taxon>Multicrustacea</taxon>
        <taxon>Malacostraca</taxon>
        <taxon>Eumalacostraca</taxon>
        <taxon>Eucarida</taxon>
        <taxon>Decapoda</taxon>
        <taxon>Pleocyemata</taxon>
        <taxon>Brachyura</taxon>
        <taxon>Eubrachyura</taxon>
        <taxon>Portunoidea</taxon>
        <taxon>Portunidae</taxon>
        <taxon>Portuninae</taxon>
        <taxon>Portunus</taxon>
    </lineage>
</organism>
<comment type="caution">
    <text evidence="2">The sequence shown here is derived from an EMBL/GenBank/DDBJ whole genome shotgun (WGS) entry which is preliminary data.</text>
</comment>
<feature type="transmembrane region" description="Helical" evidence="1">
    <location>
        <begin position="23"/>
        <end position="46"/>
    </location>
</feature>
<evidence type="ECO:0000256" key="1">
    <source>
        <dbReference type="SAM" id="Phobius"/>
    </source>
</evidence>
<dbReference type="AlphaFoldDB" id="A0A5B7HZ81"/>
<proteinExistence type="predicted"/>
<keyword evidence="1" id="KW-1133">Transmembrane helix</keyword>
<keyword evidence="3" id="KW-1185">Reference proteome</keyword>
<keyword evidence="1" id="KW-0472">Membrane</keyword>
<name>A0A5B7HZ81_PORTR</name>
<gene>
    <name evidence="2" type="ORF">E2C01_068920</name>
</gene>
<dbReference type="EMBL" id="VSRR010039175">
    <property type="protein sequence ID" value="MPC74557.1"/>
    <property type="molecule type" value="Genomic_DNA"/>
</dbReference>
<keyword evidence="1" id="KW-0812">Transmembrane</keyword>
<reference evidence="2 3" key="1">
    <citation type="submission" date="2019-05" db="EMBL/GenBank/DDBJ databases">
        <title>Another draft genome of Portunus trituberculatus and its Hox gene families provides insights of decapod evolution.</title>
        <authorList>
            <person name="Jeong J.-H."/>
            <person name="Song I."/>
            <person name="Kim S."/>
            <person name="Choi T."/>
            <person name="Kim D."/>
            <person name="Ryu S."/>
            <person name="Kim W."/>
        </authorList>
    </citation>
    <scope>NUCLEOTIDE SEQUENCE [LARGE SCALE GENOMIC DNA]</scope>
    <source>
        <tissue evidence="2">Muscle</tissue>
    </source>
</reference>
<sequence>MGKNSCYVWNDISAPSLSLSTPLTFAVFQKVFFLWFCGVLEALVPRRQRWAGGGVKKVMVVLMVMIVITMFMKINIVITINNYYKKL</sequence>
<feature type="transmembrane region" description="Helical" evidence="1">
    <location>
        <begin position="58"/>
        <end position="84"/>
    </location>
</feature>
<evidence type="ECO:0000313" key="3">
    <source>
        <dbReference type="Proteomes" id="UP000324222"/>
    </source>
</evidence>
<evidence type="ECO:0000313" key="2">
    <source>
        <dbReference type="EMBL" id="MPC74557.1"/>
    </source>
</evidence>
<accession>A0A5B7HZ81</accession>
<protein>
    <submittedName>
        <fullName evidence="2">Uncharacterized protein</fullName>
    </submittedName>
</protein>
<dbReference type="Proteomes" id="UP000324222">
    <property type="component" value="Unassembled WGS sequence"/>
</dbReference>